<feature type="domain" description="Cytochrome c" evidence="6">
    <location>
        <begin position="35"/>
        <end position="137"/>
    </location>
</feature>
<keyword evidence="3 4" id="KW-0408">Iron</keyword>
<dbReference type="GO" id="GO:0046872">
    <property type="term" value="F:metal ion binding"/>
    <property type="evidence" value="ECO:0007669"/>
    <property type="project" value="UniProtKB-KW"/>
</dbReference>
<evidence type="ECO:0000256" key="3">
    <source>
        <dbReference type="ARBA" id="ARBA00023004"/>
    </source>
</evidence>
<feature type="chain" id="PRO_5014820930" evidence="5">
    <location>
        <begin position="22"/>
        <end position="158"/>
    </location>
</feature>
<dbReference type="RefSeq" id="WP_101517010.1">
    <property type="nucleotide sequence ID" value="NZ_PKUS01000001.1"/>
</dbReference>
<dbReference type="EMBL" id="PKUS01000001">
    <property type="protein sequence ID" value="PLW70754.1"/>
    <property type="molecule type" value="Genomic_DNA"/>
</dbReference>
<keyword evidence="1 4" id="KW-0349">Heme</keyword>
<dbReference type="InterPro" id="IPR009056">
    <property type="entry name" value="Cyt_c-like_dom"/>
</dbReference>
<evidence type="ECO:0000256" key="5">
    <source>
        <dbReference type="SAM" id="SignalP"/>
    </source>
</evidence>
<gene>
    <name evidence="7" type="ORF">C0039_01070</name>
</gene>
<dbReference type="PROSITE" id="PS51007">
    <property type="entry name" value="CYTC"/>
    <property type="match status" value="1"/>
</dbReference>
<evidence type="ECO:0000256" key="1">
    <source>
        <dbReference type="ARBA" id="ARBA00022617"/>
    </source>
</evidence>
<evidence type="ECO:0000259" key="6">
    <source>
        <dbReference type="PROSITE" id="PS51007"/>
    </source>
</evidence>
<dbReference type="GO" id="GO:0020037">
    <property type="term" value="F:heme binding"/>
    <property type="evidence" value="ECO:0007669"/>
    <property type="project" value="InterPro"/>
</dbReference>
<dbReference type="Gene3D" id="1.10.760.10">
    <property type="entry name" value="Cytochrome c-like domain"/>
    <property type="match status" value="1"/>
</dbReference>
<evidence type="ECO:0000256" key="4">
    <source>
        <dbReference type="PROSITE-ProRule" id="PRU00433"/>
    </source>
</evidence>
<keyword evidence="8" id="KW-1185">Reference proteome</keyword>
<accession>A0A2N5X8C6</accession>
<protein>
    <submittedName>
        <fullName evidence="7">Cytochrome C</fullName>
    </submittedName>
</protein>
<dbReference type="SUPFAM" id="SSF46626">
    <property type="entry name" value="Cytochrome c"/>
    <property type="match status" value="1"/>
</dbReference>
<proteinExistence type="predicted"/>
<evidence type="ECO:0000313" key="7">
    <source>
        <dbReference type="EMBL" id="PLW70754.1"/>
    </source>
</evidence>
<organism evidence="7 8">
    <name type="scientific">Pseudohalioglobus lutimaris</name>
    <dbReference type="NCBI Taxonomy" id="1737061"/>
    <lineage>
        <taxon>Bacteria</taxon>
        <taxon>Pseudomonadati</taxon>
        <taxon>Pseudomonadota</taxon>
        <taxon>Gammaproteobacteria</taxon>
        <taxon>Cellvibrionales</taxon>
        <taxon>Halieaceae</taxon>
        <taxon>Pseudohalioglobus</taxon>
    </lineage>
</organism>
<sequence length="158" mass="17222">MNTLKKLSVLGLFVVGLSACGTDPKSAAGFTLPEGDVKRGKAAYVEYGCNACHQHSDVPQLESALAAELSVPLGGETARVRTYGELVTSVINPSHRIAKRRSIEVADETGNSKMVTFNDVMTVTQLIDMVAFLQESYELSPHHNTVYPVYWHPEAQDK</sequence>
<dbReference type="PROSITE" id="PS51257">
    <property type="entry name" value="PROKAR_LIPOPROTEIN"/>
    <property type="match status" value="1"/>
</dbReference>
<evidence type="ECO:0000256" key="2">
    <source>
        <dbReference type="ARBA" id="ARBA00022723"/>
    </source>
</evidence>
<comment type="caution">
    <text evidence="7">The sequence shown here is derived from an EMBL/GenBank/DDBJ whole genome shotgun (WGS) entry which is preliminary data.</text>
</comment>
<dbReference type="Proteomes" id="UP000235005">
    <property type="component" value="Unassembled WGS sequence"/>
</dbReference>
<feature type="signal peptide" evidence="5">
    <location>
        <begin position="1"/>
        <end position="21"/>
    </location>
</feature>
<keyword evidence="5" id="KW-0732">Signal</keyword>
<reference evidence="7 8" key="1">
    <citation type="submission" date="2018-01" db="EMBL/GenBank/DDBJ databases">
        <title>The draft genome sequence of Halioglobus lutimaris HF004.</title>
        <authorList>
            <person name="Du Z.-J."/>
            <person name="Shi M.-J."/>
        </authorList>
    </citation>
    <scope>NUCLEOTIDE SEQUENCE [LARGE SCALE GENOMIC DNA]</scope>
    <source>
        <strain evidence="7 8">HF004</strain>
    </source>
</reference>
<keyword evidence="2 4" id="KW-0479">Metal-binding</keyword>
<dbReference type="InterPro" id="IPR036909">
    <property type="entry name" value="Cyt_c-like_dom_sf"/>
</dbReference>
<name>A0A2N5X8C6_9GAMM</name>
<dbReference type="GO" id="GO:0009055">
    <property type="term" value="F:electron transfer activity"/>
    <property type="evidence" value="ECO:0007669"/>
    <property type="project" value="InterPro"/>
</dbReference>
<dbReference type="AlphaFoldDB" id="A0A2N5X8C6"/>
<evidence type="ECO:0000313" key="8">
    <source>
        <dbReference type="Proteomes" id="UP000235005"/>
    </source>
</evidence>